<reference evidence="3" key="1">
    <citation type="submission" date="2000-12" db="EMBL/GenBank/DDBJ databases">
        <authorList>
            <consortium name="NCBI Genome Project"/>
        </authorList>
    </citation>
    <scope>NUCLEOTIDE SEQUENCE</scope>
</reference>
<name>A0A9R0JGF0_SPIOL</name>
<sequence length="83" mass="9800">MPERLMGTDCKFVGNMSTLVQIQLGPIISSSIIEMKVFVLPKRLIYIIKESIFRLYTVICLLYFFVLVFREIWIRIQNNDIKV</sequence>
<dbReference type="RefSeq" id="NP_054927.1">
    <property type="nucleotide sequence ID" value="NC_002202.1"/>
</dbReference>
<organism evidence="2 3">
    <name type="scientific">Spinacia oleracea</name>
    <name type="common">Spinach</name>
    <dbReference type="NCBI Taxonomy" id="3562"/>
    <lineage>
        <taxon>Eukaryota</taxon>
        <taxon>Viridiplantae</taxon>
        <taxon>Streptophyta</taxon>
        <taxon>Embryophyta</taxon>
        <taxon>Tracheophyta</taxon>
        <taxon>Spermatophyta</taxon>
        <taxon>Magnoliopsida</taxon>
        <taxon>eudicotyledons</taxon>
        <taxon>Gunneridae</taxon>
        <taxon>Pentapetalae</taxon>
        <taxon>Caryophyllales</taxon>
        <taxon>Chenopodiaceae</taxon>
        <taxon>Chenopodioideae</taxon>
        <taxon>Anserineae</taxon>
        <taxon>Spinacia</taxon>
    </lineage>
</organism>
<proteinExistence type="predicted"/>
<keyword evidence="1" id="KW-0472">Membrane</keyword>
<gene>
    <name evidence="3" type="ORF">SpolCp017</name>
</gene>
<keyword evidence="3" id="KW-0934">Plastid</keyword>
<evidence type="ECO:0000313" key="2">
    <source>
        <dbReference type="Proteomes" id="UP000813463"/>
    </source>
</evidence>
<keyword evidence="2" id="KW-1185">Reference proteome</keyword>
<reference evidence="3" key="3">
    <citation type="submission" date="2025-08" db="UniProtKB">
        <authorList>
            <consortium name="RefSeq"/>
        </authorList>
    </citation>
    <scope>IDENTIFICATION</scope>
</reference>
<dbReference type="Proteomes" id="UP000813463">
    <property type="component" value="Chloroplast Pltd"/>
</dbReference>
<dbReference type="KEGG" id="soe:2715695"/>
<accession>A0A9R0JGF0</accession>
<keyword evidence="1" id="KW-1133">Transmembrane helix</keyword>
<dbReference type="OrthoDB" id="927948at2759"/>
<dbReference type="GeneID" id="2715695"/>
<keyword evidence="1" id="KW-0812">Transmembrane</keyword>
<geneLocation type="plastid" evidence="3"/>
<feature type="transmembrane region" description="Helical" evidence="1">
    <location>
        <begin position="53"/>
        <end position="73"/>
    </location>
</feature>
<evidence type="ECO:0000313" key="3">
    <source>
        <dbReference type="RefSeq" id="NP_054927.1"/>
    </source>
</evidence>
<reference evidence="2 3" key="2">
    <citation type="journal article" date="2001" name="Plant Mol. Biol.">
        <title>The plastid chromosome of spinach (Spinacia oleracea): complete nucleotide sequence and gene organization.</title>
        <authorList>
            <person name="Schmitz-Linneweber C."/>
            <person name="Maier R.M."/>
            <person name="Alcaraz J.P."/>
            <person name="Cottet A."/>
            <person name="Herrmann R.G."/>
            <person name="Mache R."/>
        </authorList>
    </citation>
    <scope>NUCLEOTIDE SEQUENCE [LARGE SCALE GENOMIC DNA]</scope>
    <source>
        <strain evidence="2">cv. Varoflay</strain>
    </source>
</reference>
<evidence type="ECO:0000256" key="1">
    <source>
        <dbReference type="SAM" id="Phobius"/>
    </source>
</evidence>
<protein>
    <submittedName>
        <fullName evidence="3">Uncharacterized protein</fullName>
    </submittedName>
</protein>
<dbReference type="AlphaFoldDB" id="A0A9R0JGF0"/>